<keyword evidence="1" id="KW-1133">Transmembrane helix</keyword>
<reference evidence="2 3" key="1">
    <citation type="submission" date="2019-02" db="EMBL/GenBank/DDBJ databases">
        <title>Dyella amyloliquefaciens sp. nov., isolated from forest soil.</title>
        <authorList>
            <person name="Gao Z.-H."/>
            <person name="Qiu L.-H."/>
        </authorList>
    </citation>
    <scope>NUCLEOTIDE SEQUENCE [LARGE SCALE GENOMIC DNA]</scope>
    <source>
        <strain evidence="2 3">KACC 12747</strain>
    </source>
</reference>
<feature type="transmembrane region" description="Helical" evidence="1">
    <location>
        <begin position="161"/>
        <end position="183"/>
    </location>
</feature>
<gene>
    <name evidence="2" type="ORF">EZM97_03585</name>
</gene>
<sequence>MSDTSRHEALIQALGEQLTPVRRLLSPWRRTLGWMLLVAVMASLLLWRFGAEPMMRRWEHTPDLAIAAIGALLTAISAAWAAFSLGVPGRSRAWIWLPVPPALLWIGASGVGCLRVLLSGDAHAHTAVDCLFLIIGFSIPLSVLMIVLLRRACPLSPVRTAVLIGLASAGASAVLLEICHSFISTGTDLALHALAVFIVIAVNAAMGGRLLQPRQNLRS</sequence>
<organism evidence="2 3">
    <name type="scientific">Dyella soli</name>
    <dbReference type="NCBI Taxonomy" id="522319"/>
    <lineage>
        <taxon>Bacteria</taxon>
        <taxon>Pseudomonadati</taxon>
        <taxon>Pseudomonadota</taxon>
        <taxon>Gammaproteobacteria</taxon>
        <taxon>Lysobacterales</taxon>
        <taxon>Rhodanobacteraceae</taxon>
        <taxon>Dyella</taxon>
    </lineage>
</organism>
<accession>A0A4R0Z2E0</accession>
<feature type="transmembrane region" description="Helical" evidence="1">
    <location>
        <begin position="124"/>
        <end position="149"/>
    </location>
</feature>
<protein>
    <submittedName>
        <fullName evidence="2">DUF1109 domain-containing protein</fullName>
    </submittedName>
</protein>
<dbReference type="AlphaFoldDB" id="A0A4R0Z2E0"/>
<evidence type="ECO:0000313" key="2">
    <source>
        <dbReference type="EMBL" id="TCI12440.1"/>
    </source>
</evidence>
<comment type="caution">
    <text evidence="2">The sequence shown here is derived from an EMBL/GenBank/DDBJ whole genome shotgun (WGS) entry which is preliminary data.</text>
</comment>
<dbReference type="RefSeq" id="WP_131150781.1">
    <property type="nucleotide sequence ID" value="NZ_SJTG01000001.1"/>
</dbReference>
<name>A0A4R0Z2E0_9GAMM</name>
<proteinExistence type="predicted"/>
<dbReference type="InterPro" id="IPR009495">
    <property type="entry name" value="NrsF"/>
</dbReference>
<dbReference type="EMBL" id="SJTG01000001">
    <property type="protein sequence ID" value="TCI12440.1"/>
    <property type="molecule type" value="Genomic_DNA"/>
</dbReference>
<evidence type="ECO:0000256" key="1">
    <source>
        <dbReference type="SAM" id="Phobius"/>
    </source>
</evidence>
<feature type="transmembrane region" description="Helical" evidence="1">
    <location>
        <begin position="64"/>
        <end position="83"/>
    </location>
</feature>
<dbReference type="Pfam" id="PF06532">
    <property type="entry name" value="NrsF"/>
    <property type="match status" value="1"/>
</dbReference>
<keyword evidence="1" id="KW-0472">Membrane</keyword>
<dbReference type="Proteomes" id="UP000291822">
    <property type="component" value="Unassembled WGS sequence"/>
</dbReference>
<evidence type="ECO:0000313" key="3">
    <source>
        <dbReference type="Proteomes" id="UP000291822"/>
    </source>
</evidence>
<feature type="transmembrane region" description="Helical" evidence="1">
    <location>
        <begin position="189"/>
        <end position="211"/>
    </location>
</feature>
<keyword evidence="1" id="KW-0812">Transmembrane</keyword>
<feature type="transmembrane region" description="Helical" evidence="1">
    <location>
        <begin position="95"/>
        <end position="118"/>
    </location>
</feature>
<feature type="transmembrane region" description="Helical" evidence="1">
    <location>
        <begin position="32"/>
        <end position="49"/>
    </location>
</feature>
<keyword evidence="3" id="KW-1185">Reference proteome</keyword>